<dbReference type="InterPro" id="IPR010920">
    <property type="entry name" value="LSM_dom_sf"/>
</dbReference>
<dbReference type="SUPFAM" id="SSF50182">
    <property type="entry name" value="Sm-like ribonucleoproteins"/>
    <property type="match status" value="1"/>
</dbReference>
<dbReference type="PANTHER" id="PTHR45702">
    <property type="entry name" value="ADAM10/ADAM17 METALLOPEPTIDASE FAMILY MEMBER"/>
    <property type="match status" value="1"/>
</dbReference>
<dbReference type="Gene3D" id="3.40.390.10">
    <property type="entry name" value="Collagenase (Catalytic Domain)"/>
    <property type="match status" value="1"/>
</dbReference>
<evidence type="ECO:0000313" key="2">
    <source>
        <dbReference type="Proteomes" id="UP000887577"/>
    </source>
</evidence>
<dbReference type="GO" id="GO:0006509">
    <property type="term" value="P:membrane protein ectodomain proteolysis"/>
    <property type="evidence" value="ECO:0007669"/>
    <property type="project" value="TreeGrafter"/>
</dbReference>
<proteinExistence type="predicted"/>
<accession>A0A914YWC0</accession>
<dbReference type="InterPro" id="IPR051489">
    <property type="entry name" value="ADAM_Metalloproteinase"/>
</dbReference>
<dbReference type="Pfam" id="PF01423">
    <property type="entry name" value="LSM"/>
    <property type="match status" value="1"/>
</dbReference>
<dbReference type="GO" id="GO:0007219">
    <property type="term" value="P:Notch signaling pathway"/>
    <property type="evidence" value="ECO:0007669"/>
    <property type="project" value="TreeGrafter"/>
</dbReference>
<dbReference type="WBParaSite" id="PSU_v2.g4407.t1">
    <property type="protein sequence ID" value="PSU_v2.g4407.t1"/>
    <property type="gene ID" value="PSU_v2.g4407"/>
</dbReference>
<keyword evidence="2" id="KW-1185">Reference proteome</keyword>
<dbReference type="InterPro" id="IPR024079">
    <property type="entry name" value="MetalloPept_cat_dom_sf"/>
</dbReference>
<feature type="domain" description="Sm" evidence="1">
    <location>
        <begin position="7"/>
        <end position="76"/>
    </location>
</feature>
<sequence>MLRSLSGLVQQTIGRKVVVDFKDESSAEGIIESCDESMNITLTEVKYFKRRLGHTGEPVCLDSFFARGCYIRFVHFEFRDTSNIKSLINRTAKEEEKPRTRRVFGQAKLPNAFGHIKIQKHLSDSLNYYEAIYPRIRSLNSTISPYSMHFSFKAFNQTFILILRESDKIPAASTNFRLVDGFGKDKSDQLLSSFTYYEGFLSDCPHTAVSLTVSKTNVEIMGRIDTDNETFYIEKLLNETVIYRASDVQIDLSAFGPRGHTMYVPECAAKRPFFEDLTRSKRAINRRPVKKNRCEMKLVADYEFYKVIGNGNYYSAANYLINVIERVNKIFTSVDWGINFYGDKLINIGFLIKEIKIYNYPTPKGHYFHFNNEYAQSGSSHFSVNNLIMSFSEEEGSNASCVTILVTAKVMEGVQGQGILGLAHVGNTKATLGICANKPHNDFYSNTAVVTVMKKEGLMITRIFDLVFTHGMY</sequence>
<dbReference type="InterPro" id="IPR001163">
    <property type="entry name" value="Sm_dom_euk/arc"/>
</dbReference>
<dbReference type="AlphaFoldDB" id="A0A914YWC0"/>
<protein>
    <submittedName>
        <fullName evidence="3">Sm domain-containing protein</fullName>
    </submittedName>
</protein>
<organism evidence="2 3">
    <name type="scientific">Panagrolaimus superbus</name>
    <dbReference type="NCBI Taxonomy" id="310955"/>
    <lineage>
        <taxon>Eukaryota</taxon>
        <taxon>Metazoa</taxon>
        <taxon>Ecdysozoa</taxon>
        <taxon>Nematoda</taxon>
        <taxon>Chromadorea</taxon>
        <taxon>Rhabditida</taxon>
        <taxon>Tylenchina</taxon>
        <taxon>Panagrolaimomorpha</taxon>
        <taxon>Panagrolaimoidea</taxon>
        <taxon>Panagrolaimidae</taxon>
        <taxon>Panagrolaimus</taxon>
    </lineage>
</organism>
<dbReference type="Pfam" id="PF13688">
    <property type="entry name" value="Reprolysin_5"/>
    <property type="match status" value="1"/>
</dbReference>
<reference evidence="3" key="1">
    <citation type="submission" date="2022-11" db="UniProtKB">
        <authorList>
            <consortium name="WormBaseParasite"/>
        </authorList>
    </citation>
    <scope>IDENTIFICATION</scope>
</reference>
<dbReference type="PANTHER" id="PTHR45702:SF2">
    <property type="entry name" value="KUZBANIAN, ISOFORM A"/>
    <property type="match status" value="1"/>
</dbReference>
<dbReference type="GO" id="GO:0004222">
    <property type="term" value="F:metalloendopeptidase activity"/>
    <property type="evidence" value="ECO:0007669"/>
    <property type="project" value="TreeGrafter"/>
</dbReference>
<dbReference type="Proteomes" id="UP000887577">
    <property type="component" value="Unplaced"/>
</dbReference>
<dbReference type="GO" id="GO:0005886">
    <property type="term" value="C:plasma membrane"/>
    <property type="evidence" value="ECO:0007669"/>
    <property type="project" value="TreeGrafter"/>
</dbReference>
<evidence type="ECO:0000259" key="1">
    <source>
        <dbReference type="SMART" id="SM00651"/>
    </source>
</evidence>
<dbReference type="SMART" id="SM00651">
    <property type="entry name" value="Sm"/>
    <property type="match status" value="1"/>
</dbReference>
<name>A0A914YWC0_9BILA</name>
<dbReference type="SUPFAM" id="SSF55486">
    <property type="entry name" value="Metalloproteases ('zincins'), catalytic domain"/>
    <property type="match status" value="1"/>
</dbReference>
<dbReference type="Gene3D" id="2.30.30.100">
    <property type="match status" value="1"/>
</dbReference>
<evidence type="ECO:0000313" key="3">
    <source>
        <dbReference type="WBParaSite" id="PSU_v2.g4407.t1"/>
    </source>
</evidence>